<organism evidence="1 2">
    <name type="scientific">Helianthus annuus</name>
    <name type="common">Common sunflower</name>
    <dbReference type="NCBI Taxonomy" id="4232"/>
    <lineage>
        <taxon>Eukaryota</taxon>
        <taxon>Viridiplantae</taxon>
        <taxon>Streptophyta</taxon>
        <taxon>Embryophyta</taxon>
        <taxon>Tracheophyta</taxon>
        <taxon>Spermatophyta</taxon>
        <taxon>Magnoliopsida</taxon>
        <taxon>eudicotyledons</taxon>
        <taxon>Gunneridae</taxon>
        <taxon>Pentapetalae</taxon>
        <taxon>asterids</taxon>
        <taxon>campanulids</taxon>
        <taxon>Asterales</taxon>
        <taxon>Asteraceae</taxon>
        <taxon>Asteroideae</taxon>
        <taxon>Heliantheae alliance</taxon>
        <taxon>Heliantheae</taxon>
        <taxon>Helianthus</taxon>
    </lineage>
</organism>
<name>A0A9K3H9G2_HELAN</name>
<dbReference type="EC" id="2.7.12.1" evidence="1"/>
<dbReference type="GO" id="GO:0004712">
    <property type="term" value="F:protein serine/threonine/tyrosine kinase activity"/>
    <property type="evidence" value="ECO:0007669"/>
    <property type="project" value="UniProtKB-EC"/>
</dbReference>
<evidence type="ECO:0000313" key="1">
    <source>
        <dbReference type="EMBL" id="KAF5770094.1"/>
    </source>
</evidence>
<comment type="caution">
    <text evidence="1">The sequence shown here is derived from an EMBL/GenBank/DDBJ whole genome shotgun (WGS) entry which is preliminary data.</text>
</comment>
<keyword evidence="1" id="KW-0418">Kinase</keyword>
<dbReference type="AlphaFoldDB" id="A0A9K3H9G2"/>
<keyword evidence="1" id="KW-0808">Transferase</keyword>
<dbReference type="Gramene" id="mRNA:HanXRQr2_Chr14g0655631">
    <property type="protein sequence ID" value="mRNA:HanXRQr2_Chr14g0655631"/>
    <property type="gene ID" value="HanXRQr2_Chr14g0655631"/>
</dbReference>
<evidence type="ECO:0000313" key="2">
    <source>
        <dbReference type="Proteomes" id="UP000215914"/>
    </source>
</evidence>
<reference evidence="1" key="2">
    <citation type="submission" date="2020-06" db="EMBL/GenBank/DDBJ databases">
        <title>Helianthus annuus Genome sequencing and assembly Release 2.</title>
        <authorList>
            <person name="Gouzy J."/>
            <person name="Langlade N."/>
            <person name="Munos S."/>
        </authorList>
    </citation>
    <scope>NUCLEOTIDE SEQUENCE</scope>
    <source>
        <tissue evidence="1">Leaves</tissue>
    </source>
</reference>
<gene>
    <name evidence="1" type="ORF">HanXRQr2_Chr14g0655631</name>
</gene>
<keyword evidence="2" id="KW-1185">Reference proteome</keyword>
<protein>
    <submittedName>
        <fullName evidence="1">Dual-specificity kinase</fullName>
        <ecNumber evidence="1">2.7.12.1</ecNumber>
    </submittedName>
</protein>
<dbReference type="EMBL" id="MNCJ02000329">
    <property type="protein sequence ID" value="KAF5770094.1"/>
    <property type="molecule type" value="Genomic_DNA"/>
</dbReference>
<reference evidence="1" key="1">
    <citation type="journal article" date="2017" name="Nature">
        <title>The sunflower genome provides insights into oil metabolism, flowering and Asterid evolution.</title>
        <authorList>
            <person name="Badouin H."/>
            <person name="Gouzy J."/>
            <person name="Grassa C.J."/>
            <person name="Murat F."/>
            <person name="Staton S.E."/>
            <person name="Cottret L."/>
            <person name="Lelandais-Briere C."/>
            <person name="Owens G.L."/>
            <person name="Carrere S."/>
            <person name="Mayjonade B."/>
            <person name="Legrand L."/>
            <person name="Gill N."/>
            <person name="Kane N.C."/>
            <person name="Bowers J.E."/>
            <person name="Hubner S."/>
            <person name="Bellec A."/>
            <person name="Berard A."/>
            <person name="Berges H."/>
            <person name="Blanchet N."/>
            <person name="Boniface M.C."/>
            <person name="Brunel D."/>
            <person name="Catrice O."/>
            <person name="Chaidir N."/>
            <person name="Claudel C."/>
            <person name="Donnadieu C."/>
            <person name="Faraut T."/>
            <person name="Fievet G."/>
            <person name="Helmstetter N."/>
            <person name="King M."/>
            <person name="Knapp S.J."/>
            <person name="Lai Z."/>
            <person name="Le Paslier M.C."/>
            <person name="Lippi Y."/>
            <person name="Lorenzon L."/>
            <person name="Mandel J.R."/>
            <person name="Marage G."/>
            <person name="Marchand G."/>
            <person name="Marquand E."/>
            <person name="Bret-Mestries E."/>
            <person name="Morien E."/>
            <person name="Nambeesan S."/>
            <person name="Nguyen T."/>
            <person name="Pegot-Espagnet P."/>
            <person name="Pouilly N."/>
            <person name="Raftis F."/>
            <person name="Sallet E."/>
            <person name="Schiex T."/>
            <person name="Thomas J."/>
            <person name="Vandecasteele C."/>
            <person name="Vares D."/>
            <person name="Vear F."/>
            <person name="Vautrin S."/>
            <person name="Crespi M."/>
            <person name="Mangin B."/>
            <person name="Burke J.M."/>
            <person name="Salse J."/>
            <person name="Munos S."/>
            <person name="Vincourt P."/>
            <person name="Rieseberg L.H."/>
            <person name="Langlade N.B."/>
        </authorList>
    </citation>
    <scope>NUCLEOTIDE SEQUENCE</scope>
    <source>
        <tissue evidence="1">Leaves</tissue>
    </source>
</reference>
<proteinExistence type="predicted"/>
<dbReference type="Proteomes" id="UP000215914">
    <property type="component" value="Unassembled WGS sequence"/>
</dbReference>
<accession>A0A9K3H9G2</accession>
<sequence length="95" mass="11184">MHYKSSIGEKKFNRRSVHTIIKFTSYLHQFSLDLYQIMEMERVTEFPMSNVDIGPRKRQRIGWDVVHPVAKSEAGKKLPFILIVNLQGIHQVQPY</sequence>